<organism evidence="3 4">
    <name type="scientific">Desulfurella amilsii</name>
    <dbReference type="NCBI Taxonomy" id="1562698"/>
    <lineage>
        <taxon>Bacteria</taxon>
        <taxon>Pseudomonadati</taxon>
        <taxon>Campylobacterota</taxon>
        <taxon>Desulfurellia</taxon>
        <taxon>Desulfurellales</taxon>
        <taxon>Desulfurellaceae</taxon>
        <taxon>Desulfurella</taxon>
    </lineage>
</organism>
<dbReference type="OrthoDB" id="9797488at2"/>
<name>A0A1X4XVG2_9BACT</name>
<evidence type="ECO:0000313" key="4">
    <source>
        <dbReference type="Proteomes" id="UP000194141"/>
    </source>
</evidence>
<protein>
    <submittedName>
        <fullName evidence="3">CRISPR-associated protein, TM1814 family</fullName>
    </submittedName>
</protein>
<dbReference type="GO" id="GO:0051607">
    <property type="term" value="P:defense response to virus"/>
    <property type="evidence" value="ECO:0007669"/>
    <property type="project" value="UniProtKB-KW"/>
</dbReference>
<keyword evidence="4" id="KW-1185">Reference proteome</keyword>
<dbReference type="CDD" id="cd21140">
    <property type="entry name" value="Cas6_I-like"/>
    <property type="match status" value="1"/>
</dbReference>
<keyword evidence="1" id="KW-0051">Antiviral defense</keyword>
<dbReference type="STRING" id="1562698.DESAMIL20_1067"/>
<dbReference type="InterPro" id="IPR010156">
    <property type="entry name" value="CRISPR-assoc_prot_Cas6"/>
</dbReference>
<dbReference type="RefSeq" id="WP_158090530.1">
    <property type="nucleotide sequence ID" value="NZ_MDSU01000018.1"/>
</dbReference>
<dbReference type="InterPro" id="IPR049435">
    <property type="entry name" value="Cas_Cas6_C"/>
</dbReference>
<dbReference type="PANTHER" id="PTHR36984">
    <property type="entry name" value="CRISPR-ASSOCIATED ENDORIBONUCLEASE CAS6 1"/>
    <property type="match status" value="1"/>
</dbReference>
<evidence type="ECO:0000313" key="3">
    <source>
        <dbReference type="EMBL" id="OSS41514.1"/>
    </source>
</evidence>
<feature type="domain" description="CRISPR associated protein Cas6 C-terminal" evidence="2">
    <location>
        <begin position="120"/>
        <end position="240"/>
    </location>
</feature>
<gene>
    <name evidence="3" type="ORF">DESAMIL20_1067</name>
</gene>
<dbReference type="PANTHER" id="PTHR36984:SF3">
    <property type="entry name" value="CRISPR-ASSOCIATED ENDORIBONUCLEASE CAS6"/>
    <property type="match status" value="1"/>
</dbReference>
<sequence length="243" mass="27996">MIVRFKISLLNCTKIPATYRKNFVSLIKEAFNQSGNKEIKDLNLSAKPKPFTFSLKFLIKNFSDGQLELKDNVFDFYFSTNDYLILMSVYNFMISRLSTYNIFQNCKNTLIKAMLLSKAKIDKDYVVFKTLSPIVVRDMINKNGNKTLKFSDEKFVDNLQLSIKSLIKTFKNQYIDQSSIFIKVLKMKSDNINSFGSNKNLYGLYVNSGLIELSLKSEYLQLLYDIGIGAKRSQGFGMVEKIL</sequence>
<evidence type="ECO:0000259" key="2">
    <source>
        <dbReference type="Pfam" id="PF01881"/>
    </source>
</evidence>
<accession>A0A1X4XVG2</accession>
<dbReference type="Pfam" id="PF01881">
    <property type="entry name" value="Cas_Cas6_C"/>
    <property type="match status" value="1"/>
</dbReference>
<proteinExistence type="predicted"/>
<dbReference type="Gene3D" id="3.30.70.1890">
    <property type="match status" value="1"/>
</dbReference>
<dbReference type="InterPro" id="IPR045747">
    <property type="entry name" value="CRISPR-assoc_prot_Cas6_N_sf"/>
</dbReference>
<dbReference type="AlphaFoldDB" id="A0A1X4XVG2"/>
<dbReference type="EMBL" id="MDSU01000018">
    <property type="protein sequence ID" value="OSS41514.1"/>
    <property type="molecule type" value="Genomic_DNA"/>
</dbReference>
<dbReference type="Proteomes" id="UP000194141">
    <property type="component" value="Unassembled WGS sequence"/>
</dbReference>
<evidence type="ECO:0000256" key="1">
    <source>
        <dbReference type="ARBA" id="ARBA00023118"/>
    </source>
</evidence>
<reference evidence="3 4" key="1">
    <citation type="journal article" date="2017" name="Front. Microbiol.">
        <title>Genome Sequence of Desulfurella amilsii Strain TR1 and Comparative Genomics of Desulfurellaceae Family.</title>
        <authorList>
            <person name="Florentino A.P."/>
            <person name="Stams A.J."/>
            <person name="Sanchez-Andrea I."/>
        </authorList>
    </citation>
    <scope>NUCLEOTIDE SEQUENCE [LARGE SCALE GENOMIC DNA]</scope>
    <source>
        <strain evidence="3 4">TR1</strain>
    </source>
</reference>
<dbReference type="Gene3D" id="3.30.70.1900">
    <property type="match status" value="1"/>
</dbReference>
<dbReference type="GO" id="GO:0016788">
    <property type="term" value="F:hydrolase activity, acting on ester bonds"/>
    <property type="evidence" value="ECO:0007669"/>
    <property type="project" value="InterPro"/>
</dbReference>
<dbReference type="NCBIfam" id="TIGR01877">
    <property type="entry name" value="cas_cas6"/>
    <property type="match status" value="1"/>
</dbReference>
<comment type="caution">
    <text evidence="3">The sequence shown here is derived from an EMBL/GenBank/DDBJ whole genome shotgun (WGS) entry which is preliminary data.</text>
</comment>